<dbReference type="Gene3D" id="3.40.50.150">
    <property type="entry name" value="Vaccinia Virus protein VP39"/>
    <property type="match status" value="1"/>
</dbReference>
<proteinExistence type="predicted"/>
<dbReference type="GO" id="GO:0032259">
    <property type="term" value="P:methylation"/>
    <property type="evidence" value="ECO:0007669"/>
    <property type="project" value="UniProtKB-KW"/>
</dbReference>
<gene>
    <name evidence="2" type="ORF">HDA45_004281</name>
</gene>
<dbReference type="RefSeq" id="WP_184898017.1">
    <property type="nucleotide sequence ID" value="NZ_JACHMX010000001.1"/>
</dbReference>
<comment type="caution">
    <text evidence="2">The sequence shown here is derived from an EMBL/GenBank/DDBJ whole genome shotgun (WGS) entry which is preliminary data.</text>
</comment>
<dbReference type="Proteomes" id="UP000580861">
    <property type="component" value="Unassembled WGS sequence"/>
</dbReference>
<sequence length="240" mass="26915">METSGKTRWQEGLSDELNHWRIWLSGGSEAFAGEGFDDYGWRTRPDSDLRNQPHLTRNLEPFAPEGATVRILDVGAGPLTCVGKEWPGRTVEITPVDPLADEYRTLLGELELTPLVATEEAEVEKLSEVFPADHFDLAYCQNALDHVYDPVLGARQMLEVVKPGHAAVLMLNVNEGERENYYGLHQWNFCREGDALVVWNHDGRVNLNEELSEVADVRFEPESTETLMVVALVKKVPAGM</sequence>
<keyword evidence="3" id="KW-1185">Reference proteome</keyword>
<evidence type="ECO:0000259" key="1">
    <source>
        <dbReference type="Pfam" id="PF08241"/>
    </source>
</evidence>
<dbReference type="InterPro" id="IPR029063">
    <property type="entry name" value="SAM-dependent_MTases_sf"/>
</dbReference>
<reference evidence="2 3" key="1">
    <citation type="submission" date="2020-08" db="EMBL/GenBank/DDBJ databases">
        <title>Sequencing the genomes of 1000 actinobacteria strains.</title>
        <authorList>
            <person name="Klenk H.-P."/>
        </authorList>
    </citation>
    <scope>NUCLEOTIDE SEQUENCE [LARGE SCALE GENOMIC DNA]</scope>
    <source>
        <strain evidence="2 3">DSM 45272</strain>
    </source>
</reference>
<dbReference type="Pfam" id="PF08241">
    <property type="entry name" value="Methyltransf_11"/>
    <property type="match status" value="1"/>
</dbReference>
<dbReference type="SUPFAM" id="SSF53335">
    <property type="entry name" value="S-adenosyl-L-methionine-dependent methyltransferases"/>
    <property type="match status" value="1"/>
</dbReference>
<dbReference type="EMBL" id="JACHMX010000001">
    <property type="protein sequence ID" value="MBB5854194.1"/>
    <property type="molecule type" value="Genomic_DNA"/>
</dbReference>
<dbReference type="InterPro" id="IPR013216">
    <property type="entry name" value="Methyltransf_11"/>
</dbReference>
<name>A0A841B6T8_9PSEU</name>
<keyword evidence="2" id="KW-0808">Transferase</keyword>
<dbReference type="AlphaFoldDB" id="A0A841B6T8"/>
<feature type="domain" description="Methyltransferase type 11" evidence="1">
    <location>
        <begin position="73"/>
        <end position="164"/>
    </location>
</feature>
<keyword evidence="2" id="KW-0489">Methyltransferase</keyword>
<accession>A0A841B6T8</accession>
<dbReference type="GO" id="GO:0008757">
    <property type="term" value="F:S-adenosylmethionine-dependent methyltransferase activity"/>
    <property type="evidence" value="ECO:0007669"/>
    <property type="project" value="InterPro"/>
</dbReference>
<organism evidence="2 3">
    <name type="scientific">Amycolatopsis umgeniensis</name>
    <dbReference type="NCBI Taxonomy" id="336628"/>
    <lineage>
        <taxon>Bacteria</taxon>
        <taxon>Bacillati</taxon>
        <taxon>Actinomycetota</taxon>
        <taxon>Actinomycetes</taxon>
        <taxon>Pseudonocardiales</taxon>
        <taxon>Pseudonocardiaceae</taxon>
        <taxon>Amycolatopsis</taxon>
    </lineage>
</organism>
<evidence type="ECO:0000313" key="2">
    <source>
        <dbReference type="EMBL" id="MBB5854194.1"/>
    </source>
</evidence>
<protein>
    <submittedName>
        <fullName evidence="2">SAM-dependent methyltransferase</fullName>
    </submittedName>
</protein>
<evidence type="ECO:0000313" key="3">
    <source>
        <dbReference type="Proteomes" id="UP000580861"/>
    </source>
</evidence>